<feature type="transmembrane region" description="Helical" evidence="1">
    <location>
        <begin position="32"/>
        <end position="55"/>
    </location>
</feature>
<keyword evidence="1" id="KW-0472">Membrane</keyword>
<keyword evidence="1" id="KW-1133">Transmembrane helix</keyword>
<proteinExistence type="predicted"/>
<accession>A0AAE0A547</accession>
<name>A0AAE0A547_9ROSI</name>
<gene>
    <name evidence="2" type="ORF">Dsin_023967</name>
</gene>
<comment type="caution">
    <text evidence="2">The sequence shown here is derived from an EMBL/GenBank/DDBJ whole genome shotgun (WGS) entry which is preliminary data.</text>
</comment>
<dbReference type="Proteomes" id="UP001281410">
    <property type="component" value="Unassembled WGS sequence"/>
</dbReference>
<evidence type="ECO:0000313" key="2">
    <source>
        <dbReference type="EMBL" id="KAK3200552.1"/>
    </source>
</evidence>
<evidence type="ECO:0000256" key="1">
    <source>
        <dbReference type="SAM" id="Phobius"/>
    </source>
</evidence>
<dbReference type="EMBL" id="JANJYJ010000007">
    <property type="protein sequence ID" value="KAK3200552.1"/>
    <property type="molecule type" value="Genomic_DNA"/>
</dbReference>
<reference evidence="2" key="1">
    <citation type="journal article" date="2023" name="Plant J.">
        <title>Genome sequences and population genomics provide insights into the demographic history, inbreeding, and mutation load of two 'living fossil' tree species of Dipteronia.</title>
        <authorList>
            <person name="Feng Y."/>
            <person name="Comes H.P."/>
            <person name="Chen J."/>
            <person name="Zhu S."/>
            <person name="Lu R."/>
            <person name="Zhang X."/>
            <person name="Li P."/>
            <person name="Qiu J."/>
            <person name="Olsen K.M."/>
            <person name="Qiu Y."/>
        </authorList>
    </citation>
    <scope>NUCLEOTIDE SEQUENCE</scope>
    <source>
        <strain evidence="2">NBL</strain>
    </source>
</reference>
<keyword evidence="1" id="KW-0812">Transmembrane</keyword>
<sequence length="72" mass="7917">MNNYYNTQQLQTSKQSIARMGSAVLNKALSSFITFLLISFLFNIPHPIVVGAIAVHGSTPPPAKHTDYKQAK</sequence>
<organism evidence="2 3">
    <name type="scientific">Dipteronia sinensis</name>
    <dbReference type="NCBI Taxonomy" id="43782"/>
    <lineage>
        <taxon>Eukaryota</taxon>
        <taxon>Viridiplantae</taxon>
        <taxon>Streptophyta</taxon>
        <taxon>Embryophyta</taxon>
        <taxon>Tracheophyta</taxon>
        <taxon>Spermatophyta</taxon>
        <taxon>Magnoliopsida</taxon>
        <taxon>eudicotyledons</taxon>
        <taxon>Gunneridae</taxon>
        <taxon>Pentapetalae</taxon>
        <taxon>rosids</taxon>
        <taxon>malvids</taxon>
        <taxon>Sapindales</taxon>
        <taxon>Sapindaceae</taxon>
        <taxon>Hippocastanoideae</taxon>
        <taxon>Acereae</taxon>
        <taxon>Dipteronia</taxon>
    </lineage>
</organism>
<evidence type="ECO:0000313" key="3">
    <source>
        <dbReference type="Proteomes" id="UP001281410"/>
    </source>
</evidence>
<dbReference type="AlphaFoldDB" id="A0AAE0A547"/>
<protein>
    <submittedName>
        <fullName evidence="2">Uncharacterized protein</fullName>
    </submittedName>
</protein>
<keyword evidence="3" id="KW-1185">Reference proteome</keyword>